<dbReference type="InterPro" id="IPR028943">
    <property type="entry name" value="ZorC_EH_Signature_dom"/>
</dbReference>
<evidence type="ECO:0000313" key="2">
    <source>
        <dbReference type="EMBL" id="MCL1143214.1"/>
    </source>
</evidence>
<dbReference type="Proteomes" id="UP001139333">
    <property type="component" value="Unassembled WGS sequence"/>
</dbReference>
<reference evidence="2" key="1">
    <citation type="submission" date="2022-01" db="EMBL/GenBank/DDBJ databases">
        <title>Whole genome-based taxonomy of the Shewanellaceae.</title>
        <authorList>
            <person name="Martin-Rodriguez A.J."/>
        </authorList>
    </citation>
    <scope>NUCLEOTIDE SEQUENCE</scope>
    <source>
        <strain evidence="2">DSM 16422</strain>
    </source>
</reference>
<evidence type="ECO:0000313" key="3">
    <source>
        <dbReference type="Proteomes" id="UP001139333"/>
    </source>
</evidence>
<dbReference type="AlphaFoldDB" id="A0A9X1ZJ00"/>
<feature type="domain" description="Zorya protein ZorC EH" evidence="1">
    <location>
        <begin position="258"/>
        <end position="426"/>
    </location>
</feature>
<proteinExistence type="predicted"/>
<protein>
    <submittedName>
        <fullName evidence="2">EH signature domain-containing protein</fullName>
    </submittedName>
</protein>
<evidence type="ECO:0000259" key="1">
    <source>
        <dbReference type="Pfam" id="PF15611"/>
    </source>
</evidence>
<name>A0A9X1ZJ00_9GAMM</name>
<sequence length="678" mass="78264">MKSNMFSFSLPELPSINGIDKDLAEDFLSIGGGEIILPSFPPKTLKEIVKLVDEGLYANISICEWLDVIENPLQWQNLCEDDVFDACRAVWTAICSNKILGNIAFFKVALALDGKPSSIVYQLLETMEIARTTKGLDSIVSQKIDWLLALYKSDFKVMILDCYSKKMTPKQRVKSLRLPLANTYIQKVASLIISVLQENLHTKSDVLWITSCFYSLDTTKDRIKYCDEFVRKLQIDTYGEVSTTIIEEHCLPMKKDTYWYELSVEARALLKRKFNLSNFFELKLITRMLCSQNAAQQLALEEFEQRQIKSRASFWSNYSERFNRIRVLLPQTSYEYIEEQMRAIPANVEVLKACSNFQTEILIFELEKVIIVEFLRGQFSETRIFKNIEWNAKALFNNGALSIKDILDFVQADIHDHLTSWQHFCEKLLREKYTILPNKRTEFFVGLPKTAARYSYETGIVKPSSTFLKDRAEKMEMWLRNFWKLELMNPKYGDSKELSDAGATLYSRAIVAKELDSEKAHMQLLEQAASENNNQAKWQLGLMLMQGTAPQRTKGEDLIMNIAEAGHKEAAVFAKAANLSRFAKKKLEFQKVITSLNTVRKIWIGYSSYYGWVILDRNLIQNQSGRKNSLLFQTYPGEKIFSVERANWNEPQFIYADKYVGVASDKDLAQLAKLLERY</sequence>
<dbReference type="Pfam" id="PF15611">
    <property type="entry name" value="EH_Signature"/>
    <property type="match status" value="1"/>
</dbReference>
<comment type="caution">
    <text evidence="2">The sequence shown here is derived from an EMBL/GenBank/DDBJ whole genome shotgun (WGS) entry which is preliminary data.</text>
</comment>
<organism evidence="2 3">
    <name type="scientific">Shewanella gaetbuli</name>
    <dbReference type="NCBI Taxonomy" id="220752"/>
    <lineage>
        <taxon>Bacteria</taxon>
        <taxon>Pseudomonadati</taxon>
        <taxon>Pseudomonadota</taxon>
        <taxon>Gammaproteobacteria</taxon>
        <taxon>Alteromonadales</taxon>
        <taxon>Shewanellaceae</taxon>
        <taxon>Shewanella</taxon>
    </lineage>
</organism>
<accession>A0A9X1ZJ00</accession>
<keyword evidence="3" id="KW-1185">Reference proteome</keyword>
<dbReference type="RefSeq" id="WP_248995891.1">
    <property type="nucleotide sequence ID" value="NZ_JAKIKP010000007.1"/>
</dbReference>
<gene>
    <name evidence="2" type="ORF">L2672_10955</name>
</gene>
<dbReference type="EMBL" id="JAKIKP010000007">
    <property type="protein sequence ID" value="MCL1143214.1"/>
    <property type="molecule type" value="Genomic_DNA"/>
</dbReference>